<dbReference type="RefSeq" id="WP_184369776.1">
    <property type="nucleotide sequence ID" value="NZ_BAAAKM010000024.1"/>
</dbReference>
<evidence type="ECO:0000313" key="2">
    <source>
        <dbReference type="Proteomes" id="UP000579647"/>
    </source>
</evidence>
<keyword evidence="2" id="KW-1185">Reference proteome</keyword>
<evidence type="ECO:0000313" key="1">
    <source>
        <dbReference type="EMBL" id="MBB5495242.1"/>
    </source>
</evidence>
<name>A0A840WG79_9ACTN</name>
<dbReference type="GO" id="GO:0003677">
    <property type="term" value="F:DNA binding"/>
    <property type="evidence" value="ECO:0007669"/>
    <property type="project" value="InterPro"/>
</dbReference>
<dbReference type="EMBL" id="JACHDO010000001">
    <property type="protein sequence ID" value="MBB5495242.1"/>
    <property type="molecule type" value="Genomic_DNA"/>
</dbReference>
<dbReference type="Pfam" id="PF04555">
    <property type="entry name" value="XhoI"/>
    <property type="match status" value="1"/>
</dbReference>
<comment type="caution">
    <text evidence="1">The sequence shown here is derived from an EMBL/GenBank/DDBJ whole genome shotgun (WGS) entry which is preliminary data.</text>
</comment>
<dbReference type="InterPro" id="IPR007636">
    <property type="entry name" value="Restrct_endonuc_II_XhoI"/>
</dbReference>
<dbReference type="GO" id="GO:0009307">
    <property type="term" value="P:DNA restriction-modification system"/>
    <property type="evidence" value="ECO:0007669"/>
    <property type="project" value="InterPro"/>
</dbReference>
<dbReference type="GO" id="GO:0009036">
    <property type="term" value="F:type II site-specific deoxyribonuclease activity"/>
    <property type="evidence" value="ECO:0007669"/>
    <property type="project" value="InterPro"/>
</dbReference>
<proteinExistence type="predicted"/>
<accession>A0A840WG79</accession>
<reference evidence="1 2" key="1">
    <citation type="submission" date="2020-08" db="EMBL/GenBank/DDBJ databases">
        <title>Sequencing the genomes of 1000 actinobacteria strains.</title>
        <authorList>
            <person name="Klenk H.-P."/>
        </authorList>
    </citation>
    <scope>NUCLEOTIDE SEQUENCE [LARGE SCALE GENOMIC DNA]</scope>
    <source>
        <strain evidence="1 2">DSM 44598</strain>
    </source>
</reference>
<protein>
    <submittedName>
        <fullName evidence="1">Uncharacterized protein</fullName>
    </submittedName>
</protein>
<organism evidence="1 2">
    <name type="scientific">Nocardiopsis metallicus</name>
    <dbReference type="NCBI Taxonomy" id="179819"/>
    <lineage>
        <taxon>Bacteria</taxon>
        <taxon>Bacillati</taxon>
        <taxon>Actinomycetota</taxon>
        <taxon>Actinomycetes</taxon>
        <taxon>Streptosporangiales</taxon>
        <taxon>Nocardiopsidaceae</taxon>
        <taxon>Nocardiopsis</taxon>
    </lineage>
</organism>
<dbReference type="Proteomes" id="UP000579647">
    <property type="component" value="Unassembled WGS sequence"/>
</dbReference>
<sequence>MTVTRREFNLAVAKYWQLKQEQSERAKNQDRTSPGTTSSTRAGNYFTGVAELIGKFFLDVGYPRASVQFRQDHGLEVLGYYRPQKQWDVMVTSGNTLVAAFDLKALSGPSFGRNYNSRFHEALGNAIDVNRAHLEELYPGEKPWIGYFFIMEEHKNPRPTGRPGKGPELPLVPSLKRTSYQDSYAIFCNRLLDERVYDTVCYVTSAQENDAPKEPVESLNWARFAASVNSRISYLKELGHPG</sequence>
<dbReference type="AlphaFoldDB" id="A0A840WG79"/>
<gene>
    <name evidence="1" type="ORF">HNR07_006379</name>
</gene>